<evidence type="ECO:0000256" key="4">
    <source>
        <dbReference type="ARBA" id="ARBA00022989"/>
    </source>
</evidence>
<evidence type="ECO:0000256" key="5">
    <source>
        <dbReference type="ARBA" id="ARBA00023136"/>
    </source>
</evidence>
<dbReference type="InterPro" id="IPR012936">
    <property type="entry name" value="Erv_C"/>
</dbReference>
<dbReference type="Pfam" id="PF07970">
    <property type="entry name" value="COPIIcoated_ERV"/>
    <property type="match status" value="1"/>
</dbReference>
<evidence type="ECO:0000313" key="10">
    <source>
        <dbReference type="Proteomes" id="UP001470230"/>
    </source>
</evidence>
<keyword evidence="5 6" id="KW-0472">Membrane</keyword>
<evidence type="ECO:0000256" key="1">
    <source>
        <dbReference type="ARBA" id="ARBA00004141"/>
    </source>
</evidence>
<evidence type="ECO:0000256" key="3">
    <source>
        <dbReference type="ARBA" id="ARBA00022692"/>
    </source>
</evidence>
<feature type="transmembrane region" description="Helical" evidence="6">
    <location>
        <begin position="356"/>
        <end position="377"/>
    </location>
</feature>
<comment type="subcellular location">
    <subcellularLocation>
        <location evidence="1">Membrane</location>
        <topology evidence="1">Multi-pass membrane protein</topology>
    </subcellularLocation>
</comment>
<keyword evidence="3 6" id="KW-0812">Transmembrane</keyword>
<dbReference type="PANTHER" id="PTHR10984:SF25">
    <property type="entry name" value="ENDOPLASMIC RETICULUM-GOLGI INTERMEDIATE COMPARTMENT PROTEIN 3"/>
    <property type="match status" value="1"/>
</dbReference>
<dbReference type="Proteomes" id="UP001470230">
    <property type="component" value="Unassembled WGS sequence"/>
</dbReference>
<feature type="domain" description="Endoplasmic reticulum vesicle transporter C-terminal" evidence="7">
    <location>
        <begin position="145"/>
        <end position="378"/>
    </location>
</feature>
<name>A0ABR2H6V9_9EUKA</name>
<dbReference type="InterPro" id="IPR045888">
    <property type="entry name" value="Erv"/>
</dbReference>
<proteinExistence type="inferred from homology"/>
<reference evidence="9 10" key="1">
    <citation type="submission" date="2024-04" db="EMBL/GenBank/DDBJ databases">
        <title>Tritrichomonas musculus Genome.</title>
        <authorList>
            <person name="Alves-Ferreira E."/>
            <person name="Grigg M."/>
            <person name="Lorenzi H."/>
            <person name="Galac M."/>
        </authorList>
    </citation>
    <scope>NUCLEOTIDE SEQUENCE [LARGE SCALE GENOMIC DNA]</scope>
    <source>
        <strain evidence="9 10">EAF2021</strain>
    </source>
</reference>
<accession>A0ABR2H6V9</accession>
<evidence type="ECO:0000259" key="8">
    <source>
        <dbReference type="Pfam" id="PF13850"/>
    </source>
</evidence>
<dbReference type="EMBL" id="JAPFFF010000042">
    <property type="protein sequence ID" value="KAK8841292.1"/>
    <property type="molecule type" value="Genomic_DNA"/>
</dbReference>
<dbReference type="PANTHER" id="PTHR10984">
    <property type="entry name" value="ENDOPLASMIC RETICULUM-GOLGI INTERMEDIATE COMPARTMENT PROTEIN"/>
    <property type="match status" value="1"/>
</dbReference>
<keyword evidence="4 6" id="KW-1133">Transmembrane helix</keyword>
<feature type="domain" description="Endoplasmic reticulum vesicle transporter N-terminal" evidence="8">
    <location>
        <begin position="4"/>
        <end position="102"/>
    </location>
</feature>
<keyword evidence="10" id="KW-1185">Reference proteome</keyword>
<feature type="transmembrane region" description="Helical" evidence="6">
    <location>
        <begin position="77"/>
        <end position="97"/>
    </location>
</feature>
<sequence length="393" mass="45035">MPFSDLDIFPKLREDYSRRTSSSGFITLTCIIIMIFLFISQTYQYFSAPLKQKIIIDETPLPTTPTGYLDFKSLPKLTMNFNITLFSIPCAFVNFGIMDKYKSETDDSYSIVRLTRLNKEGKIIKVQLSHESSLPKKNNSYCGSCYGVGSGCCNTCKDVHRAFKAKGKIPPPASQIEQCRTEAIEYDKIKDEMCQLSGFISVPPGEGSFFISPANSYGQRSQYIDDYLAMGITLEDFNFSHKIHSFYVNDRIPYHYNPTNKKHNKIMKKMANFVSRFSKKSPLSGILKIQYNHSRYKALYFIRAIKEIVDEDRYEYHVTATHYDRYREGSSSKFPGLYFYYNVAPIIVQYKRDVSVLRFLVTLMGILGGIFAMGALADHLIPSSTKTPRAFMN</sequence>
<evidence type="ECO:0000259" key="7">
    <source>
        <dbReference type="Pfam" id="PF07970"/>
    </source>
</evidence>
<evidence type="ECO:0000313" key="9">
    <source>
        <dbReference type="EMBL" id="KAK8841292.1"/>
    </source>
</evidence>
<evidence type="ECO:0000256" key="2">
    <source>
        <dbReference type="ARBA" id="ARBA00005648"/>
    </source>
</evidence>
<comment type="similarity">
    <text evidence="2">Belongs to the ERGIC family.</text>
</comment>
<protein>
    <submittedName>
        <fullName evidence="9">Endoplasmic reticulum-Golgi intermediate compartment protein 3</fullName>
    </submittedName>
</protein>
<comment type="caution">
    <text evidence="9">The sequence shown here is derived from an EMBL/GenBank/DDBJ whole genome shotgun (WGS) entry which is preliminary data.</text>
</comment>
<organism evidence="9 10">
    <name type="scientific">Tritrichomonas musculus</name>
    <dbReference type="NCBI Taxonomy" id="1915356"/>
    <lineage>
        <taxon>Eukaryota</taxon>
        <taxon>Metamonada</taxon>
        <taxon>Parabasalia</taxon>
        <taxon>Tritrichomonadida</taxon>
        <taxon>Tritrichomonadidae</taxon>
        <taxon>Tritrichomonas</taxon>
    </lineage>
</organism>
<gene>
    <name evidence="9" type="ORF">M9Y10_027495</name>
</gene>
<dbReference type="Pfam" id="PF13850">
    <property type="entry name" value="ERGIC_N"/>
    <property type="match status" value="1"/>
</dbReference>
<dbReference type="InterPro" id="IPR039542">
    <property type="entry name" value="Erv_N"/>
</dbReference>
<feature type="transmembrane region" description="Helical" evidence="6">
    <location>
        <begin position="21"/>
        <end position="39"/>
    </location>
</feature>
<evidence type="ECO:0000256" key="6">
    <source>
        <dbReference type="SAM" id="Phobius"/>
    </source>
</evidence>